<keyword evidence="3" id="KW-1133">Transmembrane helix</keyword>
<keyword evidence="5" id="KW-1185">Reference proteome</keyword>
<dbReference type="NCBIfam" id="NF033747">
    <property type="entry name" value="class_E_sortase"/>
    <property type="match status" value="1"/>
</dbReference>
<evidence type="ECO:0000256" key="1">
    <source>
        <dbReference type="ARBA" id="ARBA00022801"/>
    </source>
</evidence>
<dbReference type="InterPro" id="IPR053465">
    <property type="entry name" value="Sortase_Class_E"/>
</dbReference>
<dbReference type="InterPro" id="IPR005754">
    <property type="entry name" value="Sortase"/>
</dbReference>
<dbReference type="CDD" id="cd05830">
    <property type="entry name" value="Sortase_E"/>
    <property type="match status" value="1"/>
</dbReference>
<evidence type="ECO:0000256" key="2">
    <source>
        <dbReference type="SAM" id="MobiDB-lite"/>
    </source>
</evidence>
<accession>A0ABN3Q108</accession>
<feature type="transmembrane region" description="Helical" evidence="3">
    <location>
        <begin position="281"/>
        <end position="303"/>
    </location>
</feature>
<evidence type="ECO:0008006" key="6">
    <source>
        <dbReference type="Google" id="ProtNLM"/>
    </source>
</evidence>
<dbReference type="InterPro" id="IPR042003">
    <property type="entry name" value="Sortase_E"/>
</dbReference>
<dbReference type="Pfam" id="PF04203">
    <property type="entry name" value="Sortase"/>
    <property type="match status" value="1"/>
</dbReference>
<feature type="compositionally biased region" description="Low complexity" evidence="2">
    <location>
        <begin position="177"/>
        <end position="216"/>
    </location>
</feature>
<evidence type="ECO:0000313" key="5">
    <source>
        <dbReference type="Proteomes" id="UP001501447"/>
    </source>
</evidence>
<feature type="compositionally biased region" description="Low complexity" evidence="2">
    <location>
        <begin position="144"/>
        <end position="154"/>
    </location>
</feature>
<keyword evidence="3" id="KW-0812">Transmembrane</keyword>
<feature type="region of interest" description="Disordered" evidence="2">
    <location>
        <begin position="1"/>
        <end position="257"/>
    </location>
</feature>
<feature type="compositionally biased region" description="Pro residues" evidence="2">
    <location>
        <begin position="62"/>
        <end position="89"/>
    </location>
</feature>
<reference evidence="4 5" key="1">
    <citation type="journal article" date="2019" name="Int. J. Syst. Evol. Microbiol.">
        <title>The Global Catalogue of Microorganisms (GCM) 10K type strain sequencing project: providing services to taxonomists for standard genome sequencing and annotation.</title>
        <authorList>
            <consortium name="The Broad Institute Genomics Platform"/>
            <consortium name="The Broad Institute Genome Sequencing Center for Infectious Disease"/>
            <person name="Wu L."/>
            <person name="Ma J."/>
        </authorList>
    </citation>
    <scope>NUCLEOTIDE SEQUENCE [LARGE SCALE GENOMIC DNA]</scope>
    <source>
        <strain evidence="4 5">JCM 16373</strain>
    </source>
</reference>
<dbReference type="NCBIfam" id="TIGR01076">
    <property type="entry name" value="sortase_fam"/>
    <property type="match status" value="1"/>
</dbReference>
<feature type="compositionally biased region" description="Basic and acidic residues" evidence="2">
    <location>
        <begin position="318"/>
        <end position="335"/>
    </location>
</feature>
<feature type="region of interest" description="Disordered" evidence="2">
    <location>
        <begin position="315"/>
        <end position="335"/>
    </location>
</feature>
<dbReference type="Proteomes" id="UP001501447">
    <property type="component" value="Unassembled WGS sequence"/>
</dbReference>
<name>A0ABN3Q108_9ACTN</name>
<proteinExistence type="predicted"/>
<evidence type="ECO:0000313" key="4">
    <source>
        <dbReference type="EMBL" id="GAA2610532.1"/>
    </source>
</evidence>
<gene>
    <name evidence="4" type="ORF">GCM10009863_25130</name>
</gene>
<dbReference type="SUPFAM" id="SSF63817">
    <property type="entry name" value="Sortase"/>
    <property type="match status" value="1"/>
</dbReference>
<dbReference type="InterPro" id="IPR023365">
    <property type="entry name" value="Sortase_dom-sf"/>
</dbReference>
<sequence length="503" mass="53338">MTTGYGDGAERGADAPRTESGGGQEDPDYDPYRAAVDALHDPLTDPLPGQRAPASPAASPSAPAPAAPAPASSPAPAPAPTPVSAPPPASAAAAASTAQGEPVPGASPAPAPDPDADADRPFWAQEAAQEAPFWAHEAAQPRSAQPHAAAPYAASGYETRAYESPTYEGSPYGSHEATAPGAPASASFGAPAYERRAPQQPQPQQQAQAHQEQAQQDRGTVGLRRPRETELARRAVSRTAAAPPAPPGRALPERLPGPTRLEARRAARALRPGPGIIASRAIGEVFITCGVLMLLFVAYQLWWTNVRANQQAGGATHDLQEQWGDKKPKKKGMDPERKAGAFKPGQGFAIIHIPKIDVTAPIAEGVSKSAVLDKGMVGHYYKKPLKTAMPWEKEGNFALAGHRNTHGEPFRYINKLAPGDMVVVETQSKFYTYKVTRQLPSTSPSDTGVIDRVPPKSGFTKPGRYVTLTTCTPEFTSKYRLIVWGKMVDERPRSKGKPDALIE</sequence>
<comment type="caution">
    <text evidence="4">The sequence shown here is derived from an EMBL/GenBank/DDBJ whole genome shotgun (WGS) entry which is preliminary data.</text>
</comment>
<keyword evidence="1" id="KW-0378">Hydrolase</keyword>
<feature type="compositionally biased region" description="Basic and acidic residues" evidence="2">
    <location>
        <begin position="8"/>
        <end position="17"/>
    </location>
</feature>
<organism evidence="4 5">
    <name type="scientific">Streptomyces axinellae</name>
    <dbReference type="NCBI Taxonomy" id="552788"/>
    <lineage>
        <taxon>Bacteria</taxon>
        <taxon>Bacillati</taxon>
        <taxon>Actinomycetota</taxon>
        <taxon>Actinomycetes</taxon>
        <taxon>Kitasatosporales</taxon>
        <taxon>Streptomycetaceae</taxon>
        <taxon>Streptomyces</taxon>
    </lineage>
</organism>
<keyword evidence="3" id="KW-0472">Membrane</keyword>
<dbReference type="Gene3D" id="2.40.260.10">
    <property type="entry name" value="Sortase"/>
    <property type="match status" value="1"/>
</dbReference>
<dbReference type="RefSeq" id="WP_344565257.1">
    <property type="nucleotide sequence ID" value="NZ_BAAARJ010000007.1"/>
</dbReference>
<dbReference type="EMBL" id="BAAARJ010000007">
    <property type="protein sequence ID" value="GAA2610532.1"/>
    <property type="molecule type" value="Genomic_DNA"/>
</dbReference>
<feature type="compositionally biased region" description="Low complexity" evidence="2">
    <location>
        <begin position="52"/>
        <end position="61"/>
    </location>
</feature>
<evidence type="ECO:0000256" key="3">
    <source>
        <dbReference type="SAM" id="Phobius"/>
    </source>
</evidence>
<protein>
    <recommendedName>
        <fullName evidence="6">Class E sortase</fullName>
    </recommendedName>
</protein>